<evidence type="ECO:0000256" key="5">
    <source>
        <dbReference type="ARBA" id="ARBA00023004"/>
    </source>
</evidence>
<keyword evidence="5" id="KW-0408">Iron</keyword>
<protein>
    <submittedName>
        <fullName evidence="10">ATP-binding cassette domain-containing protein</fullName>
    </submittedName>
</protein>
<evidence type="ECO:0000313" key="10">
    <source>
        <dbReference type="EMBL" id="RHW45501.1"/>
    </source>
</evidence>
<dbReference type="InterPro" id="IPR027417">
    <property type="entry name" value="P-loop_NTPase"/>
</dbReference>
<evidence type="ECO:0000256" key="3">
    <source>
        <dbReference type="ARBA" id="ARBA00022475"/>
    </source>
</evidence>
<dbReference type="InterPro" id="IPR051535">
    <property type="entry name" value="Siderophore_ABC-ATPase"/>
</dbReference>
<dbReference type="PANTHER" id="PTHR42771:SF2">
    <property type="entry name" value="IRON(3+)-HYDROXAMATE IMPORT ATP-BINDING PROTEIN FHUC"/>
    <property type="match status" value="1"/>
</dbReference>
<keyword evidence="3" id="KW-1003">Cell membrane</keyword>
<sequence>MSDEEWVRSRLPVRTIEAWPEVRERLIAHSLEDDEVVEWPGEEADDSPETAGTPEPAAAEQAAEPDDGLTDFQRQWLSLEEPEEDESEAPLEPGYHWWEGIPAVRQFLLEGFTPGPATVLLGENGSGKSTLAEGIAMAYGLAPEGGSTGSRHRTRNTEAGLGDQLHIVRNAGEGKGGYFLRAETMHSFFSYLEDNPGNDPEEPLFHQLSHGESFVALVELRFKPKRPGLYVLDEPESALSFDNQLRLLRHLTALMGTGRHQILLATHSPILAALPGATIIELDDRGFREVDHDDAGLVRQWRHFMNDPASFLES</sequence>
<feature type="region of interest" description="Disordered" evidence="8">
    <location>
        <begin position="30"/>
        <end position="68"/>
    </location>
</feature>
<keyword evidence="2" id="KW-0813">Transport</keyword>
<evidence type="ECO:0000313" key="11">
    <source>
        <dbReference type="Proteomes" id="UP000285376"/>
    </source>
</evidence>
<accession>A0A417Z471</accession>
<dbReference type="RefSeq" id="WP_118913557.1">
    <property type="nucleotide sequence ID" value="NZ_CBCRVH010000010.1"/>
</dbReference>
<keyword evidence="6" id="KW-0406">Ion transport</keyword>
<dbReference type="CDD" id="cd00267">
    <property type="entry name" value="ABC_ATPase"/>
    <property type="match status" value="1"/>
</dbReference>
<dbReference type="SUPFAM" id="SSF52540">
    <property type="entry name" value="P-loop containing nucleoside triphosphate hydrolases"/>
    <property type="match status" value="1"/>
</dbReference>
<evidence type="ECO:0000256" key="6">
    <source>
        <dbReference type="ARBA" id="ARBA00023065"/>
    </source>
</evidence>
<dbReference type="GO" id="GO:0016887">
    <property type="term" value="F:ATP hydrolysis activity"/>
    <property type="evidence" value="ECO:0007669"/>
    <property type="project" value="InterPro"/>
</dbReference>
<comment type="caution">
    <text evidence="10">The sequence shown here is derived from an EMBL/GenBank/DDBJ whole genome shotgun (WGS) entry which is preliminary data.</text>
</comment>
<evidence type="ECO:0000256" key="4">
    <source>
        <dbReference type="ARBA" id="ARBA00022496"/>
    </source>
</evidence>
<organism evidence="10 11">
    <name type="scientific">Dermacoccus abyssi</name>
    <dbReference type="NCBI Taxonomy" id="322596"/>
    <lineage>
        <taxon>Bacteria</taxon>
        <taxon>Bacillati</taxon>
        <taxon>Actinomycetota</taxon>
        <taxon>Actinomycetes</taxon>
        <taxon>Micrococcales</taxon>
        <taxon>Dermacoccaceae</taxon>
        <taxon>Dermacoccus</taxon>
    </lineage>
</organism>
<dbReference type="AlphaFoldDB" id="A0A417Z471"/>
<dbReference type="GO" id="GO:0006826">
    <property type="term" value="P:iron ion transport"/>
    <property type="evidence" value="ECO:0007669"/>
    <property type="project" value="UniProtKB-KW"/>
</dbReference>
<name>A0A417Z471_9MICO</name>
<comment type="subcellular location">
    <subcellularLocation>
        <location evidence="1">Cell membrane</location>
        <topology evidence="1">Peripheral membrane protein</topology>
    </subcellularLocation>
</comment>
<dbReference type="PANTHER" id="PTHR42771">
    <property type="entry name" value="IRON(3+)-HYDROXAMATE IMPORT ATP-BINDING PROTEIN FHUC"/>
    <property type="match status" value="1"/>
</dbReference>
<evidence type="ECO:0000256" key="1">
    <source>
        <dbReference type="ARBA" id="ARBA00004202"/>
    </source>
</evidence>
<dbReference type="Proteomes" id="UP000285376">
    <property type="component" value="Unassembled WGS sequence"/>
</dbReference>
<dbReference type="GO" id="GO:0005524">
    <property type="term" value="F:ATP binding"/>
    <property type="evidence" value="ECO:0007669"/>
    <property type="project" value="UniProtKB-KW"/>
</dbReference>
<keyword evidence="7" id="KW-0472">Membrane</keyword>
<evidence type="ECO:0000256" key="8">
    <source>
        <dbReference type="SAM" id="MobiDB-lite"/>
    </source>
</evidence>
<feature type="domain" description="AAA+ ATPase" evidence="9">
    <location>
        <begin position="114"/>
        <end position="287"/>
    </location>
</feature>
<proteinExistence type="predicted"/>
<evidence type="ECO:0000256" key="7">
    <source>
        <dbReference type="ARBA" id="ARBA00023136"/>
    </source>
</evidence>
<dbReference type="InterPro" id="IPR003593">
    <property type="entry name" value="AAA+_ATPase"/>
</dbReference>
<dbReference type="Pfam" id="PF13304">
    <property type="entry name" value="AAA_21"/>
    <property type="match status" value="1"/>
</dbReference>
<keyword evidence="4" id="KW-0410">Iron transport</keyword>
<evidence type="ECO:0000259" key="9">
    <source>
        <dbReference type="SMART" id="SM00382"/>
    </source>
</evidence>
<dbReference type="SMART" id="SM00382">
    <property type="entry name" value="AAA"/>
    <property type="match status" value="1"/>
</dbReference>
<dbReference type="EMBL" id="QWLM01000009">
    <property type="protein sequence ID" value="RHW45501.1"/>
    <property type="molecule type" value="Genomic_DNA"/>
</dbReference>
<feature type="compositionally biased region" description="Low complexity" evidence="8">
    <location>
        <begin position="49"/>
        <end position="62"/>
    </location>
</feature>
<keyword evidence="10" id="KW-0547">Nucleotide-binding</keyword>
<feature type="compositionally biased region" description="Acidic residues" evidence="8">
    <location>
        <begin position="32"/>
        <end position="48"/>
    </location>
</feature>
<dbReference type="Gene3D" id="3.40.50.300">
    <property type="entry name" value="P-loop containing nucleotide triphosphate hydrolases"/>
    <property type="match status" value="1"/>
</dbReference>
<reference evidence="10 11" key="1">
    <citation type="submission" date="2018-08" db="EMBL/GenBank/DDBJ databases">
        <title>Whole genome sequence analysis of Dermacoccus abyssi bacteria isolated from Deep Mariana trench Micromonospora spp reveals genes involved in the environmental adaptation and production of secondary metabolites.</title>
        <authorList>
            <person name="Abdel-Mageed W.M."/>
            <person name="Lehri B."/>
            <person name="Nouioui I."/>
            <person name="Goodfellow I."/>
            <person name="Jaspars M."/>
            <person name="Karlyshev A."/>
        </authorList>
    </citation>
    <scope>NUCLEOTIDE SEQUENCE [LARGE SCALE GENOMIC DNA]</scope>
    <source>
        <strain evidence="10 11">MT1.1</strain>
    </source>
</reference>
<keyword evidence="10" id="KW-0067">ATP-binding</keyword>
<dbReference type="GO" id="GO:0005886">
    <property type="term" value="C:plasma membrane"/>
    <property type="evidence" value="ECO:0007669"/>
    <property type="project" value="UniProtKB-SubCell"/>
</dbReference>
<evidence type="ECO:0000256" key="2">
    <source>
        <dbReference type="ARBA" id="ARBA00022448"/>
    </source>
</evidence>
<dbReference type="InterPro" id="IPR003959">
    <property type="entry name" value="ATPase_AAA_core"/>
</dbReference>
<gene>
    <name evidence="10" type="ORF">D1832_08910</name>
</gene>